<evidence type="ECO:0000313" key="2">
    <source>
        <dbReference type="EMBL" id="MBC3875546.1"/>
    </source>
</evidence>
<dbReference type="RefSeq" id="WP_186943508.1">
    <property type="nucleotide sequence ID" value="NZ_JACOGA010000019.1"/>
</dbReference>
<evidence type="ECO:0000256" key="1">
    <source>
        <dbReference type="SAM" id="Phobius"/>
    </source>
</evidence>
<organism evidence="2 3">
    <name type="scientific">Undibacterium flavidum</name>
    <dbReference type="NCBI Taxonomy" id="2762297"/>
    <lineage>
        <taxon>Bacteria</taxon>
        <taxon>Pseudomonadati</taxon>
        <taxon>Pseudomonadota</taxon>
        <taxon>Betaproteobacteria</taxon>
        <taxon>Burkholderiales</taxon>
        <taxon>Oxalobacteraceae</taxon>
        <taxon>Undibacterium</taxon>
    </lineage>
</organism>
<proteinExistence type="predicted"/>
<feature type="transmembrane region" description="Helical" evidence="1">
    <location>
        <begin position="7"/>
        <end position="33"/>
    </location>
</feature>
<evidence type="ECO:0000313" key="3">
    <source>
        <dbReference type="Proteomes" id="UP000624279"/>
    </source>
</evidence>
<keyword evidence="1" id="KW-1133">Transmembrane helix</keyword>
<keyword evidence="1" id="KW-0472">Membrane</keyword>
<feature type="transmembrane region" description="Helical" evidence="1">
    <location>
        <begin position="45"/>
        <end position="67"/>
    </location>
</feature>
<gene>
    <name evidence="2" type="ORF">H8K55_18295</name>
</gene>
<protein>
    <recommendedName>
        <fullName evidence="4">DUF3955 domain-containing protein</fullName>
    </recommendedName>
</protein>
<dbReference type="EMBL" id="JACOGA010000019">
    <property type="protein sequence ID" value="MBC3875546.1"/>
    <property type="molecule type" value="Genomic_DNA"/>
</dbReference>
<keyword evidence="1" id="KW-0812">Transmembrane</keyword>
<name>A0ABR6YG83_9BURK</name>
<evidence type="ECO:0008006" key="4">
    <source>
        <dbReference type="Google" id="ProtNLM"/>
    </source>
</evidence>
<accession>A0ABR6YG83</accession>
<dbReference type="Proteomes" id="UP000624279">
    <property type="component" value="Unassembled WGS sequence"/>
</dbReference>
<keyword evidence="3" id="KW-1185">Reference proteome</keyword>
<sequence length="74" mass="8316">MKNFFNIIKIVFCLIFMVGFGWCGLFGVSVGFFNNDFVQGFMNGGFIFAIPGLVGLIIAINFAYAIYRISKKQE</sequence>
<reference evidence="2 3" key="1">
    <citation type="submission" date="2020-08" db="EMBL/GenBank/DDBJ databases">
        <title>Novel species isolated from subtropical streams in China.</title>
        <authorList>
            <person name="Lu H."/>
        </authorList>
    </citation>
    <scope>NUCLEOTIDE SEQUENCE [LARGE SCALE GENOMIC DNA]</scope>
    <source>
        <strain evidence="2 3">LX15W</strain>
    </source>
</reference>
<comment type="caution">
    <text evidence="2">The sequence shown here is derived from an EMBL/GenBank/DDBJ whole genome shotgun (WGS) entry which is preliminary data.</text>
</comment>